<accession>A0A498R7W2</accession>
<keyword evidence="10" id="KW-1185">Reference proteome</keyword>
<dbReference type="InterPro" id="IPR013012">
    <property type="entry name" value="PTS_EIIB_3"/>
</dbReference>
<dbReference type="RefSeq" id="WP_122628012.1">
    <property type="nucleotide sequence ID" value="NZ_UPPP01000071.1"/>
</dbReference>
<sequence length="104" mass="11689">MNILLVCAAGMSTSLVVEKMKKALKPEEADSVLVAIPAEEFEAAVDNYDIVLLGPQLRFKKKEFEKITQPKGIPLDVINMVDYGTLRGDKIMEFARQLYQQKSK</sequence>
<protein>
    <submittedName>
        <fullName evidence="9">Phosphotransferase system eiib component type 2/3</fullName>
    </submittedName>
</protein>
<dbReference type="PANTHER" id="PTHR34581">
    <property type="entry name" value="PTS SYSTEM N,N'-DIACETYLCHITOBIOSE-SPECIFIC EIIB COMPONENT"/>
    <property type="match status" value="1"/>
</dbReference>
<name>A0A498R7W2_9FIRM</name>
<keyword evidence="4 9" id="KW-0808">Transferase</keyword>
<feature type="domain" description="PTS EIIB type-3" evidence="8">
    <location>
        <begin position="1"/>
        <end position="104"/>
    </location>
</feature>
<dbReference type="EMBL" id="UPPP01000071">
    <property type="protein sequence ID" value="VBB07065.1"/>
    <property type="molecule type" value="Genomic_DNA"/>
</dbReference>
<dbReference type="SUPFAM" id="SSF52794">
    <property type="entry name" value="PTS system IIB component-like"/>
    <property type="match status" value="1"/>
</dbReference>
<evidence type="ECO:0000256" key="2">
    <source>
        <dbReference type="ARBA" id="ARBA00022553"/>
    </source>
</evidence>
<evidence type="ECO:0000313" key="10">
    <source>
        <dbReference type="Proteomes" id="UP000277811"/>
    </source>
</evidence>
<evidence type="ECO:0000256" key="3">
    <source>
        <dbReference type="ARBA" id="ARBA00022597"/>
    </source>
</evidence>
<evidence type="ECO:0000259" key="8">
    <source>
        <dbReference type="PROSITE" id="PS51100"/>
    </source>
</evidence>
<reference evidence="9 10" key="1">
    <citation type="submission" date="2018-06" db="EMBL/GenBank/DDBJ databases">
        <authorList>
            <person name="Strepis N."/>
        </authorList>
    </citation>
    <scope>NUCLEOTIDE SEQUENCE [LARGE SCALE GENOMIC DNA]</scope>
    <source>
        <strain evidence="9">LUCI</strain>
    </source>
</reference>
<dbReference type="Gene3D" id="3.40.50.2300">
    <property type="match status" value="1"/>
</dbReference>
<evidence type="ECO:0000256" key="6">
    <source>
        <dbReference type="ARBA" id="ARBA00022777"/>
    </source>
</evidence>
<dbReference type="InterPro" id="IPR036095">
    <property type="entry name" value="PTS_EIIB-like_sf"/>
</dbReference>
<proteinExistence type="predicted"/>
<keyword evidence="1" id="KW-0813">Transport</keyword>
<keyword evidence="2" id="KW-0597">Phosphoprotein</keyword>
<evidence type="ECO:0000256" key="7">
    <source>
        <dbReference type="PROSITE-ProRule" id="PRU00423"/>
    </source>
</evidence>
<dbReference type="InterPro" id="IPR003501">
    <property type="entry name" value="PTS_EIIB_2/3"/>
</dbReference>
<evidence type="ECO:0000256" key="5">
    <source>
        <dbReference type="ARBA" id="ARBA00022683"/>
    </source>
</evidence>
<dbReference type="Proteomes" id="UP000277811">
    <property type="component" value="Unassembled WGS sequence"/>
</dbReference>
<dbReference type="GO" id="GO:0009401">
    <property type="term" value="P:phosphoenolpyruvate-dependent sugar phosphotransferase system"/>
    <property type="evidence" value="ECO:0007669"/>
    <property type="project" value="UniProtKB-KW"/>
</dbReference>
<keyword evidence="5" id="KW-0598">Phosphotransferase system</keyword>
<gene>
    <name evidence="9" type="ORF">LUCI_2309</name>
</gene>
<evidence type="ECO:0000313" key="9">
    <source>
        <dbReference type="EMBL" id="VBB07065.1"/>
    </source>
</evidence>
<dbReference type="Pfam" id="PF02302">
    <property type="entry name" value="PTS_IIB"/>
    <property type="match status" value="1"/>
</dbReference>
<dbReference type="GO" id="GO:0008982">
    <property type="term" value="F:protein-N(PI)-phosphohistidine-sugar phosphotransferase activity"/>
    <property type="evidence" value="ECO:0007669"/>
    <property type="project" value="InterPro"/>
</dbReference>
<dbReference type="PROSITE" id="PS51100">
    <property type="entry name" value="PTS_EIIB_TYPE_3"/>
    <property type="match status" value="1"/>
</dbReference>
<dbReference type="CDD" id="cd05564">
    <property type="entry name" value="PTS_IIB_chitobiose_lichenan"/>
    <property type="match status" value="1"/>
</dbReference>
<keyword evidence="3" id="KW-0762">Sugar transport</keyword>
<keyword evidence="6" id="KW-0418">Kinase</keyword>
<evidence type="ECO:0000256" key="4">
    <source>
        <dbReference type="ARBA" id="ARBA00022679"/>
    </source>
</evidence>
<dbReference type="OrthoDB" id="9808134at2"/>
<organism evidence="9 10">
    <name type="scientific">Lucifera butyrica</name>
    <dbReference type="NCBI Taxonomy" id="1351585"/>
    <lineage>
        <taxon>Bacteria</taxon>
        <taxon>Bacillati</taxon>
        <taxon>Bacillota</taxon>
        <taxon>Negativicutes</taxon>
        <taxon>Veillonellales</taxon>
        <taxon>Veillonellaceae</taxon>
        <taxon>Lucifera</taxon>
    </lineage>
</organism>
<evidence type="ECO:0000256" key="1">
    <source>
        <dbReference type="ARBA" id="ARBA00022448"/>
    </source>
</evidence>
<feature type="modified residue" description="Phosphocysteine; by EIIA" evidence="7">
    <location>
        <position position="7"/>
    </location>
</feature>
<dbReference type="AlphaFoldDB" id="A0A498R7W2"/>
<dbReference type="GO" id="GO:0016301">
    <property type="term" value="F:kinase activity"/>
    <property type="evidence" value="ECO:0007669"/>
    <property type="project" value="UniProtKB-KW"/>
</dbReference>
<dbReference type="InterPro" id="IPR051819">
    <property type="entry name" value="PTS_sugar-specific_EIIB"/>
</dbReference>
<dbReference type="PANTHER" id="PTHR34581:SF2">
    <property type="entry name" value="PTS SYSTEM N,N'-DIACETYLCHITOBIOSE-SPECIFIC EIIB COMPONENT"/>
    <property type="match status" value="1"/>
</dbReference>